<dbReference type="InterPro" id="IPR005467">
    <property type="entry name" value="His_kinase_dom"/>
</dbReference>
<reference evidence="12 13" key="1">
    <citation type="submission" date="2024-09" db="EMBL/GenBank/DDBJ databases">
        <authorList>
            <person name="Sun Q."/>
            <person name="Mori K."/>
        </authorList>
    </citation>
    <scope>NUCLEOTIDE SEQUENCE [LARGE SCALE GENOMIC DNA]</scope>
    <source>
        <strain evidence="12 13">CECT 7682</strain>
    </source>
</reference>
<feature type="transmembrane region" description="Helical" evidence="8">
    <location>
        <begin position="86"/>
        <end position="103"/>
    </location>
</feature>
<evidence type="ECO:0000256" key="7">
    <source>
        <dbReference type="SAM" id="Coils"/>
    </source>
</evidence>
<dbReference type="CDD" id="cd00130">
    <property type="entry name" value="PAS"/>
    <property type="match status" value="1"/>
</dbReference>
<keyword evidence="12" id="KW-0547">Nucleotide-binding</keyword>
<dbReference type="InterPro" id="IPR035965">
    <property type="entry name" value="PAS-like_dom_sf"/>
</dbReference>
<keyword evidence="4" id="KW-0808">Transferase</keyword>
<dbReference type="Gene3D" id="1.10.287.130">
    <property type="match status" value="1"/>
</dbReference>
<dbReference type="SMART" id="SM00091">
    <property type="entry name" value="PAS"/>
    <property type="match status" value="1"/>
</dbReference>
<dbReference type="PANTHER" id="PTHR43711">
    <property type="entry name" value="TWO-COMPONENT HISTIDINE KINASE"/>
    <property type="match status" value="1"/>
</dbReference>
<feature type="domain" description="PAS" evidence="10">
    <location>
        <begin position="116"/>
        <end position="161"/>
    </location>
</feature>
<name>A0ABV5J981_9BACT</name>
<dbReference type="InterPro" id="IPR000700">
    <property type="entry name" value="PAS-assoc_C"/>
</dbReference>
<evidence type="ECO:0000313" key="13">
    <source>
        <dbReference type="Proteomes" id="UP001589654"/>
    </source>
</evidence>
<dbReference type="Gene3D" id="3.30.450.20">
    <property type="entry name" value="PAS domain"/>
    <property type="match status" value="1"/>
</dbReference>
<dbReference type="Pfam" id="PF02518">
    <property type="entry name" value="HATPase_c"/>
    <property type="match status" value="1"/>
</dbReference>
<feature type="domain" description="Histidine kinase" evidence="9">
    <location>
        <begin position="307"/>
        <end position="523"/>
    </location>
</feature>
<evidence type="ECO:0000259" key="9">
    <source>
        <dbReference type="PROSITE" id="PS50109"/>
    </source>
</evidence>
<dbReference type="Pfam" id="PF00512">
    <property type="entry name" value="HisKA"/>
    <property type="match status" value="1"/>
</dbReference>
<dbReference type="EC" id="2.7.13.3" evidence="2"/>
<proteinExistence type="predicted"/>
<dbReference type="PROSITE" id="PS50113">
    <property type="entry name" value="PAC"/>
    <property type="match status" value="1"/>
</dbReference>
<keyword evidence="8" id="KW-0812">Transmembrane</keyword>
<dbReference type="InterPro" id="IPR004358">
    <property type="entry name" value="Sig_transdc_His_kin-like_C"/>
</dbReference>
<dbReference type="PANTHER" id="PTHR43711:SF26">
    <property type="entry name" value="SENSOR HISTIDINE KINASE RCSC"/>
    <property type="match status" value="1"/>
</dbReference>
<evidence type="ECO:0000256" key="2">
    <source>
        <dbReference type="ARBA" id="ARBA00012438"/>
    </source>
</evidence>
<keyword evidence="3" id="KW-0597">Phosphoprotein</keyword>
<dbReference type="InterPro" id="IPR003594">
    <property type="entry name" value="HATPase_dom"/>
</dbReference>
<evidence type="ECO:0000256" key="3">
    <source>
        <dbReference type="ARBA" id="ARBA00022553"/>
    </source>
</evidence>
<evidence type="ECO:0000313" key="12">
    <source>
        <dbReference type="EMBL" id="MFB9213391.1"/>
    </source>
</evidence>
<evidence type="ECO:0000256" key="6">
    <source>
        <dbReference type="ARBA" id="ARBA00023012"/>
    </source>
</evidence>
<evidence type="ECO:0000259" key="10">
    <source>
        <dbReference type="PROSITE" id="PS50112"/>
    </source>
</evidence>
<dbReference type="SMART" id="SM00387">
    <property type="entry name" value="HATPase_c"/>
    <property type="match status" value="1"/>
</dbReference>
<keyword evidence="13" id="KW-1185">Reference proteome</keyword>
<dbReference type="PROSITE" id="PS50109">
    <property type="entry name" value="HIS_KIN"/>
    <property type="match status" value="1"/>
</dbReference>
<keyword evidence="5" id="KW-0418">Kinase</keyword>
<comment type="catalytic activity">
    <reaction evidence="1">
        <text>ATP + protein L-histidine = ADP + protein N-phospho-L-histidine.</text>
        <dbReference type="EC" id="2.7.13.3"/>
    </reaction>
</comment>
<keyword evidence="7" id="KW-0175">Coiled coil</keyword>
<accession>A0ABV5J981</accession>
<keyword evidence="6" id="KW-0902">Two-component regulatory system</keyword>
<dbReference type="PRINTS" id="PR00344">
    <property type="entry name" value="BCTRLSENSOR"/>
</dbReference>
<dbReference type="PROSITE" id="PS50112">
    <property type="entry name" value="PAS"/>
    <property type="match status" value="1"/>
</dbReference>
<feature type="domain" description="PAC" evidence="11">
    <location>
        <begin position="193"/>
        <end position="243"/>
    </location>
</feature>
<dbReference type="RefSeq" id="WP_290249080.1">
    <property type="nucleotide sequence ID" value="NZ_JAUFQT010000002.1"/>
</dbReference>
<dbReference type="SUPFAM" id="SSF55785">
    <property type="entry name" value="PYP-like sensor domain (PAS domain)"/>
    <property type="match status" value="1"/>
</dbReference>
<dbReference type="InterPro" id="IPR036097">
    <property type="entry name" value="HisK_dim/P_sf"/>
</dbReference>
<feature type="transmembrane region" description="Helical" evidence="8">
    <location>
        <begin position="9"/>
        <end position="28"/>
    </location>
</feature>
<dbReference type="SUPFAM" id="SSF55874">
    <property type="entry name" value="ATPase domain of HSP90 chaperone/DNA topoisomerase II/histidine kinase"/>
    <property type="match status" value="1"/>
</dbReference>
<dbReference type="Proteomes" id="UP001589654">
    <property type="component" value="Unassembled WGS sequence"/>
</dbReference>
<dbReference type="EMBL" id="JBHMEW010000068">
    <property type="protein sequence ID" value="MFB9213391.1"/>
    <property type="molecule type" value="Genomic_DNA"/>
</dbReference>
<evidence type="ECO:0000256" key="5">
    <source>
        <dbReference type="ARBA" id="ARBA00022777"/>
    </source>
</evidence>
<evidence type="ECO:0000256" key="1">
    <source>
        <dbReference type="ARBA" id="ARBA00000085"/>
    </source>
</evidence>
<protein>
    <recommendedName>
        <fullName evidence="2">histidine kinase</fullName>
        <ecNumber evidence="2">2.7.13.3</ecNumber>
    </recommendedName>
</protein>
<dbReference type="NCBIfam" id="TIGR00229">
    <property type="entry name" value="sensory_box"/>
    <property type="match status" value="1"/>
</dbReference>
<comment type="caution">
    <text evidence="12">The sequence shown here is derived from an EMBL/GenBank/DDBJ whole genome shotgun (WGS) entry which is preliminary data.</text>
</comment>
<gene>
    <name evidence="12" type="ORF">ACFFUR_16365</name>
</gene>
<dbReference type="CDD" id="cd00082">
    <property type="entry name" value="HisKA"/>
    <property type="match status" value="1"/>
</dbReference>
<feature type="coiled-coil region" evidence="7">
    <location>
        <begin position="234"/>
        <end position="272"/>
    </location>
</feature>
<keyword evidence="8" id="KW-0472">Membrane</keyword>
<feature type="transmembrane region" description="Helical" evidence="8">
    <location>
        <begin position="56"/>
        <end position="74"/>
    </location>
</feature>
<dbReference type="Gene3D" id="3.30.565.10">
    <property type="entry name" value="Histidine kinase-like ATPase, C-terminal domain"/>
    <property type="match status" value="1"/>
</dbReference>
<dbReference type="InterPro" id="IPR003661">
    <property type="entry name" value="HisK_dim/P_dom"/>
</dbReference>
<dbReference type="InterPro" id="IPR000014">
    <property type="entry name" value="PAS"/>
</dbReference>
<dbReference type="GO" id="GO:0005524">
    <property type="term" value="F:ATP binding"/>
    <property type="evidence" value="ECO:0007669"/>
    <property type="project" value="UniProtKB-KW"/>
</dbReference>
<sequence length="537" mass="61433">MIFRGNPALKYLAAGILLILSVFFFLLVEANDDMERSLAYLIVILYLLWMGGRGKYYTFLGVLSTGALVLGYYLSTAPENRSLTTFSASLVTVCAIWIVIYYTRKQKKYLARELKDKKRLDAMFENATEGILMTNQAGDIIMVNKYAEQLFGYSRKELIGEKIEKLIPQRFACKHAKYRDNYHKDPHNRPMGGGSELFALRKNKEEFPVEISLGYFQAEEGIHVIAFILDITERKKASEQLKKEKEITQRLNEELEVRVEGRTRDLEGALRELEVSNGYLKKMEEDLLVALEKERELGEMKSRFVTTASHEFRTPLSTILSSVFLLENYSGEEYEDSKKTHIKRIKRAVKNMTEILNEFLSLSKLEEGRIKASYTHTDIPNCIDEIMDEMESVKKTDQQLIFSHSGDVNVLMFDKQFLRNILINLISNAIKFSNKGDIVEVESNIKSDRLVLKVTDHGIGIPSEDQQYLFKRFFRAHNALNIEGTGLGLNIVKKYVDLMKGEIAFESKPGEGTSFTVTIPTTSNLLPVEKNNIPKVN</sequence>
<evidence type="ECO:0000256" key="8">
    <source>
        <dbReference type="SAM" id="Phobius"/>
    </source>
</evidence>
<evidence type="ECO:0000256" key="4">
    <source>
        <dbReference type="ARBA" id="ARBA00022679"/>
    </source>
</evidence>
<dbReference type="InterPro" id="IPR036890">
    <property type="entry name" value="HATPase_C_sf"/>
</dbReference>
<dbReference type="SUPFAM" id="SSF47384">
    <property type="entry name" value="Homodimeric domain of signal transducing histidine kinase"/>
    <property type="match status" value="1"/>
</dbReference>
<dbReference type="SMART" id="SM00388">
    <property type="entry name" value="HisKA"/>
    <property type="match status" value="1"/>
</dbReference>
<dbReference type="InterPro" id="IPR050736">
    <property type="entry name" value="Sensor_HK_Regulatory"/>
</dbReference>
<evidence type="ECO:0000259" key="11">
    <source>
        <dbReference type="PROSITE" id="PS50113"/>
    </source>
</evidence>
<organism evidence="12 13">
    <name type="scientific">Echinicola jeungdonensis</name>
    <dbReference type="NCBI Taxonomy" id="709343"/>
    <lineage>
        <taxon>Bacteria</taxon>
        <taxon>Pseudomonadati</taxon>
        <taxon>Bacteroidota</taxon>
        <taxon>Cytophagia</taxon>
        <taxon>Cytophagales</taxon>
        <taxon>Cyclobacteriaceae</taxon>
        <taxon>Echinicola</taxon>
    </lineage>
</organism>
<dbReference type="Pfam" id="PF13426">
    <property type="entry name" value="PAS_9"/>
    <property type="match status" value="1"/>
</dbReference>
<keyword evidence="8" id="KW-1133">Transmembrane helix</keyword>
<keyword evidence="12" id="KW-0067">ATP-binding</keyword>